<dbReference type="GO" id="GO:0007165">
    <property type="term" value="P:signal transduction"/>
    <property type="evidence" value="ECO:0007669"/>
    <property type="project" value="TreeGrafter"/>
</dbReference>
<dbReference type="InterPro" id="IPR000719">
    <property type="entry name" value="Prot_kinase_dom"/>
</dbReference>
<keyword evidence="2" id="KW-0418">Kinase</keyword>
<accession>A0A4S8MST3</accession>
<dbReference type="SMART" id="SM00219">
    <property type="entry name" value="TyrKc"/>
    <property type="match status" value="1"/>
</dbReference>
<keyword evidence="2" id="KW-0808">Transferase</keyword>
<feature type="non-terminal residue" evidence="2">
    <location>
        <position position="1"/>
    </location>
</feature>
<dbReference type="InterPro" id="IPR008266">
    <property type="entry name" value="Tyr_kinase_AS"/>
</dbReference>
<reference evidence="2 3" key="1">
    <citation type="journal article" date="2019" name="Nat. Ecol. Evol.">
        <title>Megaphylogeny resolves global patterns of mushroom evolution.</title>
        <authorList>
            <person name="Varga T."/>
            <person name="Krizsan K."/>
            <person name="Foldi C."/>
            <person name="Dima B."/>
            <person name="Sanchez-Garcia M."/>
            <person name="Sanchez-Ramirez S."/>
            <person name="Szollosi G.J."/>
            <person name="Szarkandi J.G."/>
            <person name="Papp V."/>
            <person name="Albert L."/>
            <person name="Andreopoulos W."/>
            <person name="Angelini C."/>
            <person name="Antonin V."/>
            <person name="Barry K.W."/>
            <person name="Bougher N.L."/>
            <person name="Buchanan P."/>
            <person name="Buyck B."/>
            <person name="Bense V."/>
            <person name="Catcheside P."/>
            <person name="Chovatia M."/>
            <person name="Cooper J."/>
            <person name="Damon W."/>
            <person name="Desjardin D."/>
            <person name="Finy P."/>
            <person name="Geml J."/>
            <person name="Haridas S."/>
            <person name="Hughes K."/>
            <person name="Justo A."/>
            <person name="Karasinski D."/>
            <person name="Kautmanova I."/>
            <person name="Kiss B."/>
            <person name="Kocsube S."/>
            <person name="Kotiranta H."/>
            <person name="LaButti K.M."/>
            <person name="Lechner B.E."/>
            <person name="Liimatainen K."/>
            <person name="Lipzen A."/>
            <person name="Lukacs Z."/>
            <person name="Mihaltcheva S."/>
            <person name="Morgado L.N."/>
            <person name="Niskanen T."/>
            <person name="Noordeloos M.E."/>
            <person name="Ohm R.A."/>
            <person name="Ortiz-Santana B."/>
            <person name="Ovrebo C."/>
            <person name="Racz N."/>
            <person name="Riley R."/>
            <person name="Savchenko A."/>
            <person name="Shiryaev A."/>
            <person name="Soop K."/>
            <person name="Spirin V."/>
            <person name="Szebenyi C."/>
            <person name="Tomsovsky M."/>
            <person name="Tulloss R.E."/>
            <person name="Uehling J."/>
            <person name="Grigoriev I.V."/>
            <person name="Vagvolgyi C."/>
            <person name="Papp T."/>
            <person name="Martin F.M."/>
            <person name="Miettinen O."/>
            <person name="Hibbett D.S."/>
            <person name="Nagy L.G."/>
        </authorList>
    </citation>
    <scope>NUCLEOTIDE SEQUENCE [LARGE SCALE GENOMIC DNA]</scope>
    <source>
        <strain evidence="2 3">CBS 962.96</strain>
    </source>
</reference>
<name>A0A4S8MST3_DENBC</name>
<dbReference type="Gene3D" id="1.10.510.10">
    <property type="entry name" value="Transferase(Phosphotransferase) domain 1"/>
    <property type="match status" value="1"/>
</dbReference>
<dbReference type="SUPFAM" id="SSF56112">
    <property type="entry name" value="Protein kinase-like (PK-like)"/>
    <property type="match status" value="1"/>
</dbReference>
<dbReference type="Pfam" id="PF07714">
    <property type="entry name" value="PK_Tyr_Ser-Thr"/>
    <property type="match status" value="1"/>
</dbReference>
<dbReference type="InterPro" id="IPR011009">
    <property type="entry name" value="Kinase-like_dom_sf"/>
</dbReference>
<organism evidence="2 3">
    <name type="scientific">Dendrothele bispora (strain CBS 962.96)</name>
    <dbReference type="NCBI Taxonomy" id="1314807"/>
    <lineage>
        <taxon>Eukaryota</taxon>
        <taxon>Fungi</taxon>
        <taxon>Dikarya</taxon>
        <taxon>Basidiomycota</taxon>
        <taxon>Agaricomycotina</taxon>
        <taxon>Agaricomycetes</taxon>
        <taxon>Agaricomycetidae</taxon>
        <taxon>Agaricales</taxon>
        <taxon>Agaricales incertae sedis</taxon>
        <taxon>Dendrothele</taxon>
    </lineage>
</organism>
<sequence length="141" mass="15685">AFCHEALLWRQLNHPNVLPFLGVNINLFTPARLCLILPWMENRNIIQYLTNHPGHDLLCTISEIAAGLNYLHNLSRPIVHGDIRGANILVNLDSRCCLADFGLSLATETTQGFTTTSDGVKGCARWLAPELSPQENSRILI</sequence>
<dbReference type="GO" id="GO:0005524">
    <property type="term" value="F:ATP binding"/>
    <property type="evidence" value="ECO:0007669"/>
    <property type="project" value="InterPro"/>
</dbReference>
<dbReference type="PROSITE" id="PS00109">
    <property type="entry name" value="PROTEIN_KINASE_TYR"/>
    <property type="match status" value="1"/>
</dbReference>
<dbReference type="Proteomes" id="UP000297245">
    <property type="component" value="Unassembled WGS sequence"/>
</dbReference>
<feature type="domain" description="Protein kinase" evidence="1">
    <location>
        <begin position="1"/>
        <end position="141"/>
    </location>
</feature>
<evidence type="ECO:0000313" key="2">
    <source>
        <dbReference type="EMBL" id="THV05931.1"/>
    </source>
</evidence>
<proteinExistence type="predicted"/>
<evidence type="ECO:0000259" key="1">
    <source>
        <dbReference type="PROSITE" id="PS50011"/>
    </source>
</evidence>
<dbReference type="GO" id="GO:0004713">
    <property type="term" value="F:protein tyrosine kinase activity"/>
    <property type="evidence" value="ECO:0007669"/>
    <property type="project" value="InterPro"/>
</dbReference>
<evidence type="ECO:0000313" key="3">
    <source>
        <dbReference type="Proteomes" id="UP000297245"/>
    </source>
</evidence>
<dbReference type="EMBL" id="ML179045">
    <property type="protein sequence ID" value="THV05931.1"/>
    <property type="molecule type" value="Genomic_DNA"/>
</dbReference>
<dbReference type="OrthoDB" id="346907at2759"/>
<gene>
    <name evidence="2" type="ORF">K435DRAFT_645955</name>
</gene>
<dbReference type="AlphaFoldDB" id="A0A4S8MST3"/>
<dbReference type="InterPro" id="IPR050167">
    <property type="entry name" value="Ser_Thr_protein_kinase"/>
</dbReference>
<dbReference type="InterPro" id="IPR020635">
    <property type="entry name" value="Tyr_kinase_cat_dom"/>
</dbReference>
<dbReference type="InterPro" id="IPR001245">
    <property type="entry name" value="Ser-Thr/Tyr_kinase_cat_dom"/>
</dbReference>
<keyword evidence="3" id="KW-1185">Reference proteome</keyword>
<protein>
    <submittedName>
        <fullName evidence="2">Kinase-like protein</fullName>
    </submittedName>
</protein>
<dbReference type="GO" id="GO:0005737">
    <property type="term" value="C:cytoplasm"/>
    <property type="evidence" value="ECO:0007669"/>
    <property type="project" value="TreeGrafter"/>
</dbReference>
<dbReference type="PROSITE" id="PS50011">
    <property type="entry name" value="PROTEIN_KINASE_DOM"/>
    <property type="match status" value="1"/>
</dbReference>
<dbReference type="PANTHER" id="PTHR23257">
    <property type="entry name" value="SERINE-THREONINE PROTEIN KINASE"/>
    <property type="match status" value="1"/>
</dbReference>